<dbReference type="RefSeq" id="WP_342823802.1">
    <property type="nucleotide sequence ID" value="NZ_CP046146.1"/>
</dbReference>
<reference evidence="5" key="3">
    <citation type="submission" date="2023-06" db="EMBL/GenBank/DDBJ databases">
        <title>Pangenomics reveal diversification of enzyme families and niche specialization in globally abundant SAR202 bacteria.</title>
        <authorList>
            <person name="Saw J.H.W."/>
        </authorList>
    </citation>
    <scope>NUCLEOTIDE SEQUENCE [LARGE SCALE GENOMIC DNA]</scope>
    <source>
        <strain evidence="5">JH1073</strain>
    </source>
</reference>
<name>A0AAJ5ZI11_9CHLR</name>
<dbReference type="Proteomes" id="UP001321249">
    <property type="component" value="Unassembled WGS sequence"/>
</dbReference>
<evidence type="ECO:0000313" key="6">
    <source>
        <dbReference type="Proteomes" id="UP001321249"/>
    </source>
</evidence>
<dbReference type="PANTHER" id="PTHR22935">
    <property type="entry name" value="PENICILLIN-BINDING PROTEIN"/>
    <property type="match status" value="1"/>
</dbReference>
<keyword evidence="4" id="KW-0378">Hydrolase</keyword>
<dbReference type="Pfam" id="PF00144">
    <property type="entry name" value="Beta-lactamase"/>
    <property type="match status" value="1"/>
</dbReference>
<reference evidence="4" key="2">
    <citation type="journal article" date="2023" name="Nat. Commun.">
        <title>Cultivation of marine bacteria of the SAR202 clade.</title>
        <authorList>
            <person name="Lim Y."/>
            <person name="Seo J.H."/>
            <person name="Giovannoni S.J."/>
            <person name="Kang I."/>
            <person name="Cho J.C."/>
        </authorList>
    </citation>
    <scope>NUCLEOTIDE SEQUENCE</scope>
    <source>
        <strain evidence="4">JH1073</strain>
    </source>
</reference>
<accession>A0AAJ5ZI11</accession>
<evidence type="ECO:0000313" key="4">
    <source>
        <dbReference type="EMBL" id="WFG39765.1"/>
    </source>
</evidence>
<dbReference type="GO" id="GO:0016787">
    <property type="term" value="F:hydrolase activity"/>
    <property type="evidence" value="ECO:0007669"/>
    <property type="project" value="UniProtKB-KW"/>
</dbReference>
<proteinExistence type="inferred from homology"/>
<keyword evidence="5" id="KW-1185">Reference proteome</keyword>
<dbReference type="SUPFAM" id="SSF56601">
    <property type="entry name" value="beta-lactamase/transpeptidase-like"/>
    <property type="match status" value="1"/>
</dbReference>
<evidence type="ECO:0000259" key="2">
    <source>
        <dbReference type="Pfam" id="PF00144"/>
    </source>
</evidence>
<gene>
    <name evidence="3" type="ORF">GKO46_00135</name>
    <name evidence="4" type="ORF">GKO48_09085</name>
</gene>
<dbReference type="PANTHER" id="PTHR22935:SF95">
    <property type="entry name" value="BETA-LACTAMASE-LIKE 1-RELATED"/>
    <property type="match status" value="1"/>
</dbReference>
<sequence>MSNSAELSALKSKISELALASMAQDRIPGLSIGVVRGDSLAGHYSFGTQTLGEDKPTTPQTISRIASITKTFTGTAILQLRDLGQLELDDPLLVHMPDFTIAHALRGTLEGVTLRRLMTHYSGLRTEHPLTDWNAPSFPTSEELLDGLAEIDVVIPQDSQWKYSNLAVGLLGQVIEQISGVPYEQYIYEEITGPLGLTNTRFELDDSQAELKSTGYSHPLPGEDELRLAPYASLRGISAAGQLHSNVEDLAKWMSFQFTSGRETHSSKVLSSESLAEMHRPVYMSSDWSNGQALSWRMNRRDDLVMHNHGGGIQGYASNFVFSVEAQTGVIVLANIWPAPTPYVLAEDIAELVIRELGPVPEPNETNLVTVAEQDASAYLGRYRAEPGAYVDVIFGDNGFGLGAPRKGDYTLHGPAGLASDPAVTDSNAFRTVGGRGAGELAEFSMNEQGKAEWFRLGGFLYKRVD</sequence>
<dbReference type="InterPro" id="IPR051478">
    <property type="entry name" value="Beta-lactamase-like_AB/R"/>
</dbReference>
<dbReference type="InterPro" id="IPR012338">
    <property type="entry name" value="Beta-lactam/transpept-like"/>
</dbReference>
<evidence type="ECO:0000313" key="3">
    <source>
        <dbReference type="EMBL" id="MDG0865481.1"/>
    </source>
</evidence>
<dbReference type="EMBL" id="WMBE01000001">
    <property type="protein sequence ID" value="MDG0865481.1"/>
    <property type="molecule type" value="Genomic_DNA"/>
</dbReference>
<protein>
    <submittedName>
        <fullName evidence="4">Serine hydrolase</fullName>
    </submittedName>
</protein>
<dbReference type="InterPro" id="IPR001466">
    <property type="entry name" value="Beta-lactam-related"/>
</dbReference>
<dbReference type="AlphaFoldDB" id="A0AAJ5ZI11"/>
<dbReference type="Gene3D" id="3.40.710.10">
    <property type="entry name" value="DD-peptidase/beta-lactamase superfamily"/>
    <property type="match status" value="1"/>
</dbReference>
<organism evidence="4 5">
    <name type="scientific">Candidatus Lucifugimonas marina</name>
    <dbReference type="NCBI Taxonomy" id="3038979"/>
    <lineage>
        <taxon>Bacteria</taxon>
        <taxon>Bacillati</taxon>
        <taxon>Chloroflexota</taxon>
        <taxon>Dehalococcoidia</taxon>
        <taxon>SAR202 cluster</taxon>
        <taxon>Candidatus Lucifugimonadales</taxon>
        <taxon>Candidatus Lucifugimonadaceae</taxon>
        <taxon>Candidatus Lucifugimonas</taxon>
    </lineage>
</organism>
<evidence type="ECO:0000256" key="1">
    <source>
        <dbReference type="ARBA" id="ARBA00038473"/>
    </source>
</evidence>
<dbReference type="Proteomes" id="UP001219901">
    <property type="component" value="Chromosome"/>
</dbReference>
<dbReference type="EMBL" id="CP046147">
    <property type="protein sequence ID" value="WFG39765.1"/>
    <property type="molecule type" value="Genomic_DNA"/>
</dbReference>
<evidence type="ECO:0000313" key="5">
    <source>
        <dbReference type="Proteomes" id="UP001219901"/>
    </source>
</evidence>
<feature type="domain" description="Beta-lactamase-related" evidence="2">
    <location>
        <begin position="20"/>
        <end position="341"/>
    </location>
</feature>
<comment type="similarity">
    <text evidence="1">Belongs to the beta-lactamase family.</text>
</comment>
<reference evidence="5 6" key="1">
    <citation type="submission" date="2019-11" db="EMBL/GenBank/DDBJ databases">
        <authorList>
            <person name="Cho J.-C."/>
        </authorList>
    </citation>
    <scope>NUCLEOTIDE SEQUENCE [LARGE SCALE GENOMIC DNA]</scope>
    <source>
        <strain evidence="4 5">JH1073</strain>
        <strain evidence="3 6">JH702</strain>
    </source>
</reference>